<gene>
    <name evidence="1" type="ORF">EWB00_007022</name>
</gene>
<evidence type="ECO:0000313" key="2">
    <source>
        <dbReference type="Proteomes" id="UP000311919"/>
    </source>
</evidence>
<comment type="caution">
    <text evidence="1">The sequence shown here is derived from an EMBL/GenBank/DDBJ whole genome shotgun (WGS) entry which is preliminary data.</text>
</comment>
<proteinExistence type="predicted"/>
<accession>A0A4Z2CVW3</accession>
<dbReference type="Proteomes" id="UP000311919">
    <property type="component" value="Unassembled WGS sequence"/>
</dbReference>
<protein>
    <submittedName>
        <fullName evidence="1">Uncharacterized protein</fullName>
    </submittedName>
</protein>
<keyword evidence="2" id="KW-1185">Reference proteome</keyword>
<dbReference type="EMBL" id="SKCS01000409">
    <property type="protein sequence ID" value="TNN08399.1"/>
    <property type="molecule type" value="Genomic_DNA"/>
</dbReference>
<dbReference type="AlphaFoldDB" id="A0A4Z2CVW3"/>
<evidence type="ECO:0000313" key="1">
    <source>
        <dbReference type="EMBL" id="TNN08399.1"/>
    </source>
</evidence>
<name>A0A4Z2CVW3_SCHJA</name>
<sequence>MIFRTLFRSSCYCTVCRAKTRVEWVYPHFPYFYGHTAQLKNSGKTDIMSMNQETQLSKHVVSEL</sequence>
<organism evidence="1 2">
    <name type="scientific">Schistosoma japonicum</name>
    <name type="common">Blood fluke</name>
    <dbReference type="NCBI Taxonomy" id="6182"/>
    <lineage>
        <taxon>Eukaryota</taxon>
        <taxon>Metazoa</taxon>
        <taxon>Spiralia</taxon>
        <taxon>Lophotrochozoa</taxon>
        <taxon>Platyhelminthes</taxon>
        <taxon>Trematoda</taxon>
        <taxon>Digenea</taxon>
        <taxon>Strigeidida</taxon>
        <taxon>Schistosomatoidea</taxon>
        <taxon>Schistosomatidae</taxon>
        <taxon>Schistosoma</taxon>
    </lineage>
</organism>
<reference evidence="1 2" key="1">
    <citation type="submission" date="2019-03" db="EMBL/GenBank/DDBJ databases">
        <title>An improved genome assembly of the fluke Schistosoma japonicum.</title>
        <authorList>
            <person name="Hu W."/>
            <person name="Luo F."/>
            <person name="Yin M."/>
            <person name="Mo X."/>
            <person name="Sun C."/>
            <person name="Wu Q."/>
            <person name="Zhu B."/>
            <person name="Xiang M."/>
            <person name="Wang J."/>
            <person name="Wang Y."/>
            <person name="Zhang T."/>
            <person name="Xu B."/>
            <person name="Zheng H."/>
            <person name="Feng Z."/>
        </authorList>
    </citation>
    <scope>NUCLEOTIDE SEQUENCE [LARGE SCALE GENOMIC DNA]</scope>
    <source>
        <strain evidence="1">HuSjv2</strain>
        <tissue evidence="1">Worms</tissue>
    </source>
</reference>